<sequence length="366" mass="40001">MQKKKLTEMVMRFLDEAELSTVRLLDRSYELPSQRKFKANGAMIAPATIARTGIMEYSAGQLGKLFEDMPPTQLIKVMTREEDLFCADSLESYRGAPITIGHPDDDVTPENAAELQHGNLDGIPLRDGEQLAGMLVLNTEKVLALVKAGIDQLSSGHEAKLVRLSDEDAARLGYHAYKTNIRCNHIAVVPAGRAGSARIADEEEQGSGEPQETPAEQEVKMYDQDHVSGLEAKLAAAEENVAALTIKLADANAKLTDEAIEVHVKKRLEFLTEAAQFTDADLTGMTVVAAKRVALKDALGLDYASKDDAFINTRYSIMVEEGAPEKDTDLTQALRDAANNPQLAAETELKSEAAEARERMIARYSK</sequence>
<evidence type="ECO:0000313" key="4">
    <source>
        <dbReference type="Proteomes" id="UP000693898"/>
    </source>
</evidence>
<evidence type="ECO:0000256" key="2">
    <source>
        <dbReference type="SAM" id="MobiDB-lite"/>
    </source>
</evidence>
<keyword evidence="4" id="KW-1185">Reference proteome</keyword>
<keyword evidence="1" id="KW-0175">Coiled coil</keyword>
<feature type="region of interest" description="Disordered" evidence="2">
    <location>
        <begin position="196"/>
        <end position="217"/>
    </location>
</feature>
<name>A0A8F3C965_9CAUD</name>
<dbReference type="KEGG" id="vg:80832425"/>
<dbReference type="RefSeq" id="YP_010845273.1">
    <property type="nucleotide sequence ID" value="NC_079187.1"/>
</dbReference>
<dbReference type="EMBL" id="MZ336020">
    <property type="protein sequence ID" value="QWY14088.1"/>
    <property type="molecule type" value="Genomic_DNA"/>
</dbReference>
<dbReference type="GeneID" id="80832425"/>
<reference evidence="3" key="1">
    <citation type="submission" date="2021-06" db="EMBL/GenBank/DDBJ databases">
        <authorList>
            <person name="Le T.D."/>
        </authorList>
    </citation>
    <scope>NUCLEOTIDE SEQUENCE</scope>
</reference>
<protein>
    <recommendedName>
        <fullName evidence="5">Prohead protease</fullName>
    </recommendedName>
</protein>
<dbReference type="Pfam" id="PF09979">
    <property type="entry name" value="DUF2213"/>
    <property type="match status" value="1"/>
</dbReference>
<dbReference type="Proteomes" id="UP000693898">
    <property type="component" value="Segment"/>
</dbReference>
<dbReference type="PIRSF" id="PIRSF029215">
    <property type="entry name" value="UCP029215"/>
    <property type="match status" value="1"/>
</dbReference>
<evidence type="ECO:0008006" key="5">
    <source>
        <dbReference type="Google" id="ProtNLM"/>
    </source>
</evidence>
<accession>A0A8F3C965</accession>
<organism evidence="3 4">
    <name type="scientific">Aeromonas phage pAh6.2TG</name>
    <dbReference type="NCBI Taxonomy" id="2849625"/>
    <lineage>
        <taxon>Viruses</taxon>
        <taxon>Duplodnaviria</taxon>
        <taxon>Heunggongvirae</taxon>
        <taxon>Uroviricota</taxon>
        <taxon>Caudoviricetes</taxon>
        <taxon>Chaseviridae</taxon>
        <taxon>Nefertitivirinae</taxon>
        <taxon>Phayathaivirus</taxon>
        <taxon>Phayathaivirus pAh62TG</taxon>
    </lineage>
</organism>
<evidence type="ECO:0000313" key="3">
    <source>
        <dbReference type="EMBL" id="QWY14088.1"/>
    </source>
</evidence>
<dbReference type="InterPro" id="IPR016913">
    <property type="entry name" value="UCP029215"/>
</dbReference>
<proteinExistence type="predicted"/>
<feature type="coiled-coil region" evidence="1">
    <location>
        <begin position="227"/>
        <end position="254"/>
    </location>
</feature>
<evidence type="ECO:0000256" key="1">
    <source>
        <dbReference type="SAM" id="Coils"/>
    </source>
</evidence>